<proteinExistence type="predicted"/>
<feature type="compositionally biased region" description="Gly residues" evidence="1">
    <location>
        <begin position="450"/>
        <end position="460"/>
    </location>
</feature>
<feature type="transmembrane region" description="Helical" evidence="2">
    <location>
        <begin position="105"/>
        <end position="124"/>
    </location>
</feature>
<feature type="compositionally biased region" description="Acidic residues" evidence="1">
    <location>
        <begin position="401"/>
        <end position="410"/>
    </location>
</feature>
<dbReference type="EMBL" id="SMKW01000092">
    <property type="protein sequence ID" value="TDD37780.1"/>
    <property type="molecule type" value="Genomic_DNA"/>
</dbReference>
<dbReference type="RefSeq" id="WP_132493882.1">
    <property type="nucleotide sequence ID" value="NZ_SMKW01000092.1"/>
</dbReference>
<evidence type="ECO:0000256" key="1">
    <source>
        <dbReference type="SAM" id="MobiDB-lite"/>
    </source>
</evidence>
<feature type="compositionally biased region" description="Basic and acidic residues" evidence="1">
    <location>
        <begin position="471"/>
        <end position="481"/>
    </location>
</feature>
<feature type="compositionally biased region" description="Acidic residues" evidence="1">
    <location>
        <begin position="610"/>
        <end position="625"/>
    </location>
</feature>
<evidence type="ECO:0000256" key="2">
    <source>
        <dbReference type="SAM" id="Phobius"/>
    </source>
</evidence>
<reference evidence="3 4" key="1">
    <citation type="submission" date="2019-03" db="EMBL/GenBank/DDBJ databases">
        <title>Draft genome sequences of novel Actinobacteria.</title>
        <authorList>
            <person name="Sahin N."/>
            <person name="Ay H."/>
            <person name="Saygin H."/>
        </authorList>
    </citation>
    <scope>NUCLEOTIDE SEQUENCE [LARGE SCALE GENOMIC DNA]</scope>
    <source>
        <strain evidence="3 4">7K502</strain>
    </source>
</reference>
<dbReference type="Proteomes" id="UP000294947">
    <property type="component" value="Unassembled WGS sequence"/>
</dbReference>
<comment type="caution">
    <text evidence="3">The sequence shown here is derived from an EMBL/GenBank/DDBJ whole genome shotgun (WGS) entry which is preliminary data.</text>
</comment>
<protein>
    <recommendedName>
        <fullName evidence="5">TrbL/VirB6 plasmid conjugal transfer protein</fullName>
    </recommendedName>
</protein>
<feature type="compositionally biased region" description="Gly residues" evidence="1">
    <location>
        <begin position="565"/>
        <end position="581"/>
    </location>
</feature>
<dbReference type="OrthoDB" id="4855643at2"/>
<feature type="region of interest" description="Disordered" evidence="1">
    <location>
        <begin position="343"/>
        <end position="367"/>
    </location>
</feature>
<evidence type="ECO:0000313" key="3">
    <source>
        <dbReference type="EMBL" id="TDD37780.1"/>
    </source>
</evidence>
<feature type="compositionally biased region" description="Polar residues" evidence="1">
    <location>
        <begin position="582"/>
        <end position="595"/>
    </location>
</feature>
<name>A0A4R4Y283_9PSEU</name>
<feature type="transmembrane region" description="Helical" evidence="2">
    <location>
        <begin position="247"/>
        <end position="268"/>
    </location>
</feature>
<dbReference type="AlphaFoldDB" id="A0A4R4Y283"/>
<feature type="transmembrane region" description="Helical" evidence="2">
    <location>
        <begin position="65"/>
        <end position="84"/>
    </location>
</feature>
<keyword evidence="2" id="KW-0472">Membrane</keyword>
<evidence type="ECO:0008006" key="5">
    <source>
        <dbReference type="Google" id="ProtNLM"/>
    </source>
</evidence>
<feature type="transmembrane region" description="Helical" evidence="2">
    <location>
        <begin position="162"/>
        <end position="181"/>
    </location>
</feature>
<feature type="compositionally biased region" description="Gly residues" evidence="1">
    <location>
        <begin position="512"/>
        <end position="521"/>
    </location>
</feature>
<keyword evidence="4" id="KW-1185">Reference proteome</keyword>
<feature type="compositionally biased region" description="Polar residues" evidence="1">
    <location>
        <begin position="428"/>
        <end position="438"/>
    </location>
</feature>
<keyword evidence="2" id="KW-1133">Transmembrane helix</keyword>
<feature type="transmembrane region" description="Helical" evidence="2">
    <location>
        <begin position="212"/>
        <end position="235"/>
    </location>
</feature>
<feature type="transmembrane region" description="Helical" evidence="2">
    <location>
        <begin position="188"/>
        <end position="206"/>
    </location>
</feature>
<organism evidence="3 4">
    <name type="scientific">Saccharopolyspora elongata</name>
    <dbReference type="NCBI Taxonomy" id="2530387"/>
    <lineage>
        <taxon>Bacteria</taxon>
        <taxon>Bacillati</taxon>
        <taxon>Actinomycetota</taxon>
        <taxon>Actinomycetes</taxon>
        <taxon>Pseudonocardiales</taxon>
        <taxon>Pseudonocardiaceae</taxon>
        <taxon>Saccharopolyspora</taxon>
    </lineage>
</organism>
<gene>
    <name evidence="3" type="ORF">E1288_39945</name>
</gene>
<sequence>MPPELQIPSVGEYLGGYLGDFGSSVADALMMGIWAQGLAILSGALQLADQFGTFTVSTQEGPVAVLWPVLKWLSGAIALGLFFLHLAKASLRGGRGFLRTISGPVQYGVAMAATVSTSAALLAVTNEMTDFLLSYGLHVDSFQQAFHSTSILSAAANGVHGTALGLIAIFGVIPAALGFALEMLFREAAILLLIGTSPVAAAGLLADGTATWFWVFLRWLLAAMMMEPALALVIVEGVAIFGGAQGLPGVMVGVGVLIIALFMPLLLFRLLAFVDPRTDAGAAFRQWLSSHGVDSFGPQNPAREAEMAAIGGAYRRMTGGGASSDGHGSFDLADDVESAHTGRFEQAQAGEPAPRSEQTAENGDEAAGEVAQNGEAAAGAAAAGAASGGAAAAAAAAEASSSDDTDDADSSTEASPDEQYGGAPDSAVTDSQAPAQDTSRPDEPTEQGSDGVGDGGGGHTAGSDDATSARIEQRPHDHTTAEDNGAAPGTDEQPPEDTSPQPEPSGTADSGSGDGGGGGAFGARMQRRLHERWQPPTTDAGDLPEPDGQVPAQDASPPDEPTGPGSDGAGGEPTAGTGNGSFGTRMQQRLHQRWQSPPADDGDHAPEHDGDLDDEHPDPDAEETE</sequence>
<accession>A0A4R4Y283</accession>
<feature type="region of interest" description="Disordered" evidence="1">
    <location>
        <begin position="397"/>
        <end position="625"/>
    </location>
</feature>
<keyword evidence="2" id="KW-0812">Transmembrane</keyword>
<evidence type="ECO:0000313" key="4">
    <source>
        <dbReference type="Proteomes" id="UP000294947"/>
    </source>
</evidence>